<feature type="compositionally biased region" description="Basic and acidic residues" evidence="1">
    <location>
        <begin position="187"/>
        <end position="196"/>
    </location>
</feature>
<gene>
    <name evidence="2" type="ORF">LPJ53_000658</name>
</gene>
<feature type="compositionally biased region" description="Polar residues" evidence="1">
    <location>
        <begin position="149"/>
        <end position="161"/>
    </location>
</feature>
<evidence type="ECO:0000313" key="3">
    <source>
        <dbReference type="Proteomes" id="UP001149813"/>
    </source>
</evidence>
<dbReference type="EMBL" id="JANBOJ010000011">
    <property type="protein sequence ID" value="KAJ1725162.1"/>
    <property type="molecule type" value="Genomic_DNA"/>
</dbReference>
<sequence>MTTASAAEKGPPGNQRQSNTNWEPSMGAGGNDMQVDHESQYTVSAREQDSEGRLTAREGRSHNQKYEGSEMMAVGSVGPRSPSVDSATVGPTSVGADVLSADDPRRRSLSSVSLIHQAEFTFASPTQQDNQQPPVSGRHSDRSSGGHMQQPQHPDQPSSAPTPHVYEGSPEYQHSPEYSQHAEEEDIRMSESPRPDENDDSKDDASFYHHQSFEGYPDDYPREMRFRHPDDPQEYDGSSHHHHNSRSSVSPGSAEHDPSKREGVSMPAKSAVLYHAGYNSGRGAVWRFFRVVESRVSGNTDRAECLLCKKRMLGKSADMKKHIVIACPNRGDISDDMKPILEIVRTELDNPKKRAKRNSNTPIVMRADGSFGPDAGPSVAAGGGYGSPFSDTSIRGHPQHARAPSHARPGPYDYGHDAHRAPKMAKYAR</sequence>
<evidence type="ECO:0000256" key="1">
    <source>
        <dbReference type="SAM" id="MobiDB-lite"/>
    </source>
</evidence>
<feature type="region of interest" description="Disordered" evidence="1">
    <location>
        <begin position="352"/>
        <end position="429"/>
    </location>
</feature>
<feature type="compositionally biased region" description="Basic and acidic residues" evidence="1">
    <location>
        <begin position="219"/>
        <end position="231"/>
    </location>
</feature>
<evidence type="ECO:0000313" key="2">
    <source>
        <dbReference type="EMBL" id="KAJ1725162.1"/>
    </source>
</evidence>
<proteinExistence type="predicted"/>
<feature type="region of interest" description="Disordered" evidence="1">
    <location>
        <begin position="1"/>
        <end position="264"/>
    </location>
</feature>
<organism evidence="2 3">
    <name type="scientific">Coemansia erecta</name>
    <dbReference type="NCBI Taxonomy" id="147472"/>
    <lineage>
        <taxon>Eukaryota</taxon>
        <taxon>Fungi</taxon>
        <taxon>Fungi incertae sedis</taxon>
        <taxon>Zoopagomycota</taxon>
        <taxon>Kickxellomycotina</taxon>
        <taxon>Kickxellomycetes</taxon>
        <taxon>Kickxellales</taxon>
        <taxon>Kickxellaceae</taxon>
        <taxon>Coemansia</taxon>
    </lineage>
</organism>
<reference evidence="2" key="1">
    <citation type="submission" date="2022-07" db="EMBL/GenBank/DDBJ databases">
        <title>Phylogenomic reconstructions and comparative analyses of Kickxellomycotina fungi.</title>
        <authorList>
            <person name="Reynolds N.K."/>
            <person name="Stajich J.E."/>
            <person name="Barry K."/>
            <person name="Grigoriev I.V."/>
            <person name="Crous P."/>
            <person name="Smith M.E."/>
        </authorList>
    </citation>
    <scope>NUCLEOTIDE SEQUENCE</scope>
    <source>
        <strain evidence="2">NBRC 32514</strain>
    </source>
</reference>
<dbReference type="Proteomes" id="UP001149813">
    <property type="component" value="Unassembled WGS sequence"/>
</dbReference>
<protein>
    <submittedName>
        <fullName evidence="2">Uncharacterized protein</fullName>
    </submittedName>
</protein>
<comment type="caution">
    <text evidence="2">The sequence shown here is derived from an EMBL/GenBank/DDBJ whole genome shotgun (WGS) entry which is preliminary data.</text>
</comment>
<feature type="compositionally biased region" description="Polar residues" evidence="1">
    <location>
        <begin position="123"/>
        <end position="134"/>
    </location>
</feature>
<keyword evidence="3" id="KW-1185">Reference proteome</keyword>
<name>A0A9W7Y7E2_9FUNG</name>
<accession>A0A9W7Y7E2</accession>
<dbReference type="OrthoDB" id="1621678at2759"/>
<feature type="compositionally biased region" description="Basic and acidic residues" evidence="1">
    <location>
        <begin position="46"/>
        <end position="68"/>
    </location>
</feature>
<feature type="compositionally biased region" description="Polar residues" evidence="1">
    <location>
        <begin position="14"/>
        <end position="23"/>
    </location>
</feature>
<dbReference type="AlphaFoldDB" id="A0A9W7Y7E2"/>
<feature type="compositionally biased region" description="Basic and acidic residues" evidence="1">
    <location>
        <begin position="254"/>
        <end position="263"/>
    </location>
</feature>